<dbReference type="EMBL" id="NIDF01000127">
    <property type="protein sequence ID" value="TYJ52573.1"/>
    <property type="molecule type" value="Genomic_DNA"/>
</dbReference>
<evidence type="ECO:0000256" key="1">
    <source>
        <dbReference type="SAM" id="MobiDB-lite"/>
    </source>
</evidence>
<organism evidence="2 3">
    <name type="scientific">Cryptococcus floricola</name>
    <dbReference type="NCBI Taxonomy" id="2591691"/>
    <lineage>
        <taxon>Eukaryota</taxon>
        <taxon>Fungi</taxon>
        <taxon>Dikarya</taxon>
        <taxon>Basidiomycota</taxon>
        <taxon>Agaricomycotina</taxon>
        <taxon>Tremellomycetes</taxon>
        <taxon>Tremellales</taxon>
        <taxon>Cryptococcaceae</taxon>
        <taxon>Cryptococcus</taxon>
    </lineage>
</organism>
<dbReference type="Proteomes" id="UP000322245">
    <property type="component" value="Unassembled WGS sequence"/>
</dbReference>
<evidence type="ECO:0000313" key="3">
    <source>
        <dbReference type="Proteomes" id="UP000322245"/>
    </source>
</evidence>
<reference evidence="2 3" key="1">
    <citation type="submission" date="2017-05" db="EMBL/GenBank/DDBJ databases">
        <title>The Genome Sequence of Tsuchiyaea wingfieldii DSM 27421.</title>
        <authorList>
            <person name="Cuomo C."/>
            <person name="Passer A."/>
            <person name="Billmyre B."/>
            <person name="Heitman J."/>
        </authorList>
    </citation>
    <scope>NUCLEOTIDE SEQUENCE [LARGE SCALE GENOMIC DNA]</scope>
    <source>
        <strain evidence="2 3">DSM 27421</strain>
    </source>
</reference>
<feature type="compositionally biased region" description="Acidic residues" evidence="1">
    <location>
        <begin position="60"/>
        <end position="69"/>
    </location>
</feature>
<protein>
    <submittedName>
        <fullName evidence="2">Uncharacterized protein</fullName>
    </submittedName>
</protein>
<evidence type="ECO:0000313" key="2">
    <source>
        <dbReference type="EMBL" id="TYJ52573.1"/>
    </source>
</evidence>
<feature type="region of interest" description="Disordered" evidence="1">
    <location>
        <begin position="35"/>
        <end position="76"/>
    </location>
</feature>
<sequence>MSDNRSTRSSSPLPDPGPEDRLEEVVCDWVLANDVPGSTATAGGPSQEHLENPFHQLPEGSDEENEEQELERVSEVPEFWDGIRITFSAEQTGSWEGSFTLRPPASRSNFTRPEWIERVEAEGGTSLLDGSPTSMEMDVHSRLFPVEERRSNMIALLRSDLEKAYDDGTYIFRHD</sequence>
<feature type="compositionally biased region" description="Polar residues" evidence="1">
    <location>
        <begin position="1"/>
        <end position="12"/>
    </location>
</feature>
<feature type="region of interest" description="Disordered" evidence="1">
    <location>
        <begin position="1"/>
        <end position="22"/>
    </location>
</feature>
<accession>A0A5D3AR22</accession>
<keyword evidence="3" id="KW-1185">Reference proteome</keyword>
<name>A0A5D3AR22_9TREE</name>
<dbReference type="AlphaFoldDB" id="A0A5D3AR22"/>
<comment type="caution">
    <text evidence="2">The sequence shown here is derived from an EMBL/GenBank/DDBJ whole genome shotgun (WGS) entry which is preliminary data.</text>
</comment>
<gene>
    <name evidence="2" type="ORF">B9479_006823</name>
</gene>
<proteinExistence type="predicted"/>